<keyword evidence="2" id="KW-1185">Reference proteome</keyword>
<accession>A0ABW4RU31</accession>
<proteinExistence type="predicted"/>
<gene>
    <name evidence="1" type="ORF">ACFSCS_06370</name>
</gene>
<dbReference type="EMBL" id="JBHUFZ010000015">
    <property type="protein sequence ID" value="MFD1889813.1"/>
    <property type="molecule type" value="Genomic_DNA"/>
</dbReference>
<dbReference type="PANTHER" id="PTHR14136:SF17">
    <property type="entry name" value="BTB_POZ DOMAIN-CONTAINING PROTEIN KCTD9"/>
    <property type="match status" value="1"/>
</dbReference>
<name>A0ABW4RU31_9ACTN</name>
<comment type="caution">
    <text evidence="1">The sequence shown here is derived from an EMBL/GenBank/DDBJ whole genome shotgun (WGS) entry which is preliminary data.</text>
</comment>
<dbReference type="PANTHER" id="PTHR14136">
    <property type="entry name" value="BTB_POZ DOMAIN-CONTAINING PROTEIN KCTD9"/>
    <property type="match status" value="1"/>
</dbReference>
<dbReference type="RefSeq" id="WP_343873439.1">
    <property type="nucleotide sequence ID" value="NZ_BAAAIX010000016.1"/>
</dbReference>
<dbReference type="SUPFAM" id="SSF141571">
    <property type="entry name" value="Pentapeptide repeat-like"/>
    <property type="match status" value="1"/>
</dbReference>
<dbReference type="Gene3D" id="2.160.20.80">
    <property type="entry name" value="E3 ubiquitin-protein ligase SopA"/>
    <property type="match status" value="1"/>
</dbReference>
<evidence type="ECO:0000313" key="2">
    <source>
        <dbReference type="Proteomes" id="UP001597326"/>
    </source>
</evidence>
<dbReference type="Pfam" id="PF13599">
    <property type="entry name" value="Pentapeptide_4"/>
    <property type="match status" value="1"/>
</dbReference>
<sequence>MQALPRHAHPPKLSEREVRLQSVADLGPSSVGSDDLVTEQEVTLLSLEAHSTEFVELASLRVARGSLADSDWYRTNWVDVELNGVDAANAAFTESGLKRVAWRGCRLVGIALSGCTLADLEHRDCQMSLANFRFANLQRVSFTGCDLTGADFTNARLQDVSFTDCTLEGASFSQATSTRVSLSGGSLVGLKGLDGLRGATIRVDDLYDIAHEMAGELGLHLVED</sequence>
<dbReference type="Proteomes" id="UP001597326">
    <property type="component" value="Unassembled WGS sequence"/>
</dbReference>
<evidence type="ECO:0000313" key="1">
    <source>
        <dbReference type="EMBL" id="MFD1889813.1"/>
    </source>
</evidence>
<dbReference type="InterPro" id="IPR001646">
    <property type="entry name" value="5peptide_repeat"/>
</dbReference>
<protein>
    <submittedName>
        <fullName evidence="1">Pentapeptide repeat-containing protein</fullName>
    </submittedName>
</protein>
<organism evidence="1 2">
    <name type="scientific">Luteococcus peritonei</name>
    <dbReference type="NCBI Taxonomy" id="88874"/>
    <lineage>
        <taxon>Bacteria</taxon>
        <taxon>Bacillati</taxon>
        <taxon>Actinomycetota</taxon>
        <taxon>Actinomycetes</taxon>
        <taxon>Propionibacteriales</taxon>
        <taxon>Propionibacteriaceae</taxon>
        <taxon>Luteococcus</taxon>
    </lineage>
</organism>
<reference evidence="2" key="1">
    <citation type="journal article" date="2019" name="Int. J. Syst. Evol. Microbiol.">
        <title>The Global Catalogue of Microorganisms (GCM) 10K type strain sequencing project: providing services to taxonomists for standard genome sequencing and annotation.</title>
        <authorList>
            <consortium name="The Broad Institute Genomics Platform"/>
            <consortium name="The Broad Institute Genome Sequencing Center for Infectious Disease"/>
            <person name="Wu L."/>
            <person name="Ma J."/>
        </authorList>
    </citation>
    <scope>NUCLEOTIDE SEQUENCE [LARGE SCALE GENOMIC DNA]</scope>
    <source>
        <strain evidence="2">CAIM 431</strain>
    </source>
</reference>
<dbReference type="InterPro" id="IPR051082">
    <property type="entry name" value="Pentapeptide-BTB/POZ_domain"/>
</dbReference>